<proteinExistence type="predicted"/>
<feature type="region of interest" description="Disordered" evidence="1">
    <location>
        <begin position="650"/>
        <end position="693"/>
    </location>
</feature>
<dbReference type="AlphaFoldDB" id="A0A5D3AQC6"/>
<feature type="region of interest" description="Disordered" evidence="1">
    <location>
        <begin position="914"/>
        <end position="980"/>
    </location>
</feature>
<feature type="compositionally biased region" description="Basic and acidic residues" evidence="1">
    <location>
        <begin position="591"/>
        <end position="600"/>
    </location>
</feature>
<evidence type="ECO:0008006" key="4">
    <source>
        <dbReference type="Google" id="ProtNLM"/>
    </source>
</evidence>
<dbReference type="EMBL" id="NIDF01000113">
    <property type="protein sequence ID" value="TYJ52848.1"/>
    <property type="molecule type" value="Genomic_DNA"/>
</dbReference>
<feature type="compositionally biased region" description="Acidic residues" evidence="1">
    <location>
        <begin position="611"/>
        <end position="630"/>
    </location>
</feature>
<feature type="compositionally biased region" description="Basic and acidic residues" evidence="1">
    <location>
        <begin position="153"/>
        <end position="169"/>
    </location>
</feature>
<feature type="compositionally biased region" description="Polar residues" evidence="1">
    <location>
        <begin position="967"/>
        <end position="980"/>
    </location>
</feature>
<dbReference type="Proteomes" id="UP000322245">
    <property type="component" value="Unassembled WGS sequence"/>
</dbReference>
<gene>
    <name evidence="2" type="ORF">B9479_006528</name>
</gene>
<organism evidence="2 3">
    <name type="scientific">Cryptococcus floricola</name>
    <dbReference type="NCBI Taxonomy" id="2591691"/>
    <lineage>
        <taxon>Eukaryota</taxon>
        <taxon>Fungi</taxon>
        <taxon>Dikarya</taxon>
        <taxon>Basidiomycota</taxon>
        <taxon>Agaricomycotina</taxon>
        <taxon>Tremellomycetes</taxon>
        <taxon>Tremellales</taxon>
        <taxon>Cryptococcaceae</taxon>
        <taxon>Cryptococcus</taxon>
    </lineage>
</organism>
<feature type="region of interest" description="Disordered" evidence="1">
    <location>
        <begin position="591"/>
        <end position="638"/>
    </location>
</feature>
<comment type="caution">
    <text evidence="2">The sequence shown here is derived from an EMBL/GenBank/DDBJ whole genome shotgun (WGS) entry which is preliminary data.</text>
</comment>
<feature type="region of interest" description="Disordered" evidence="1">
    <location>
        <begin position="134"/>
        <end position="179"/>
    </location>
</feature>
<evidence type="ECO:0000313" key="2">
    <source>
        <dbReference type="EMBL" id="TYJ52848.1"/>
    </source>
</evidence>
<keyword evidence="3" id="KW-1185">Reference proteome</keyword>
<name>A0A5D3AQC6_9TREE</name>
<evidence type="ECO:0000256" key="1">
    <source>
        <dbReference type="SAM" id="MobiDB-lite"/>
    </source>
</evidence>
<accession>A0A5D3AQC6</accession>
<sequence>MSPLLPLFSQSAYAEVLIGIFDCLTLREVVSLIRVNKYIHHVFTNSSSLQLAHTQRFLSVPPSASDQTAAPAERLSALKERQRRMDELDPSCIKSIRKELNADLIGFGNGMLVFHVEGENLKKRKRTLDQIEEEHKRRVKKWVAGEDDDEGDHLDSPEPHERSQADKPSHSGYDIEDDPHNQMFQQSLSFIAGDSCAGESSDGWDIYRAPGAALDRDSVDRGGVKDQGLWHWKTRTVTEFIDLQLCGEDNLVALIQKGGHFPKGMDPETSRLSLRITFHSALPPLGTPAPPKGFLDPIPHPDAALPFIELLFPVQWGAADTDVMFGPGGQMSILINDHDSFKTIFGGVWDWKKGVSLGSIPIAENQNISTVSPCGPFAFTASARRIPPSTSPDTYAKAMAALQLPLAAIPDELEGFLQYSFDAHILFPSSLGFPAMTPDPPDANPYAQAYPNKSCSWYIPDIPPAFLVGQFNLPLEKLIPYTLAAAYQPGVFSIQDLHYSPPVHNSESLGIFTWGLWGKTHVADLSALLGVATDLSFRLAMAEMVHKPGDEMIRLRELLPNSARDQPTGIAGKASMALVLMRYERRVAEDGRWREGHAEDSEAGDGGSESGAEDDSGEEASDDSDSDQDDPNTNFIDSVHGKDFMASFKSAFPLPRPQPTPKATTSTSHPTPDPHSTDSPSSPASPPPKLLPNYLQGDVTSFLSLATVPVLPYNEWSQSSHMRMGSESTLASAYGSREARLVPVHLWDEEDEEEDEEDRNSTFVLSLSDYNESTLAEGVRAKRRVAGRRKREVESFTALVRDVPDVDDDIAVASRKTKVDKKLSDLRKELARIDAWVNIEREELERMVHQIEEIREMGEEGDEVGEWTAKAAMKSVEAQGQSLMGVAGEREEVAWLFEELKGLAVVHGVAEEGVEEKVEEAPASPGPDDAPAWPSNARHQPNRPPPPYLTLTLNHPHKRTPSDTHAVPSTTRTLIPTTSPNMPEVLKDYYEDIKDQCEGTFFMKRSKEMVVEMEMEMVKPPMVMLDGRSLVLGGFTPYDYHFINF</sequence>
<reference evidence="2 3" key="1">
    <citation type="submission" date="2017-05" db="EMBL/GenBank/DDBJ databases">
        <title>The Genome Sequence of Tsuchiyaea wingfieldii DSM 27421.</title>
        <authorList>
            <person name="Cuomo C."/>
            <person name="Passer A."/>
            <person name="Billmyre B."/>
            <person name="Heitman J."/>
        </authorList>
    </citation>
    <scope>NUCLEOTIDE SEQUENCE [LARGE SCALE GENOMIC DNA]</scope>
    <source>
        <strain evidence="2 3">DSM 27421</strain>
    </source>
</reference>
<evidence type="ECO:0000313" key="3">
    <source>
        <dbReference type="Proteomes" id="UP000322245"/>
    </source>
</evidence>
<protein>
    <recommendedName>
        <fullName evidence="4">F-box domain-containing protein</fullName>
    </recommendedName>
</protein>
<feature type="compositionally biased region" description="Low complexity" evidence="1">
    <location>
        <begin position="921"/>
        <end position="935"/>
    </location>
</feature>